<evidence type="ECO:0000313" key="1">
    <source>
        <dbReference type="EMBL" id="CAG9766372.1"/>
    </source>
</evidence>
<proteinExistence type="predicted"/>
<accession>A0A9N9MLW7</accession>
<protein>
    <submittedName>
        <fullName evidence="1">Uncharacterized protein</fullName>
    </submittedName>
</protein>
<dbReference type="Proteomes" id="UP001152799">
    <property type="component" value="Chromosome 3"/>
</dbReference>
<evidence type="ECO:0000313" key="2">
    <source>
        <dbReference type="Proteomes" id="UP001152799"/>
    </source>
</evidence>
<gene>
    <name evidence="1" type="ORF">CEUTPL_LOCUS6957</name>
</gene>
<dbReference type="AlphaFoldDB" id="A0A9N9MLW7"/>
<dbReference type="EMBL" id="OU892279">
    <property type="protein sequence ID" value="CAG9766372.1"/>
    <property type="molecule type" value="Genomic_DNA"/>
</dbReference>
<keyword evidence="2" id="KW-1185">Reference proteome</keyword>
<organism evidence="1 2">
    <name type="scientific">Ceutorhynchus assimilis</name>
    <name type="common">cabbage seed weevil</name>
    <dbReference type="NCBI Taxonomy" id="467358"/>
    <lineage>
        <taxon>Eukaryota</taxon>
        <taxon>Metazoa</taxon>
        <taxon>Ecdysozoa</taxon>
        <taxon>Arthropoda</taxon>
        <taxon>Hexapoda</taxon>
        <taxon>Insecta</taxon>
        <taxon>Pterygota</taxon>
        <taxon>Neoptera</taxon>
        <taxon>Endopterygota</taxon>
        <taxon>Coleoptera</taxon>
        <taxon>Polyphaga</taxon>
        <taxon>Cucujiformia</taxon>
        <taxon>Curculionidae</taxon>
        <taxon>Ceutorhynchinae</taxon>
        <taxon>Ceutorhynchus</taxon>
    </lineage>
</organism>
<name>A0A9N9MLW7_9CUCU</name>
<reference evidence="1" key="1">
    <citation type="submission" date="2022-01" db="EMBL/GenBank/DDBJ databases">
        <authorList>
            <person name="King R."/>
        </authorList>
    </citation>
    <scope>NUCLEOTIDE SEQUENCE</scope>
</reference>
<sequence length="73" mass="8633">MAFFLQKKIIYRIKILLEIRLKTIPHSIPVPVFISCGSGSDTMNRILFERRHSDVRIILNDTFQWDCRINAQD</sequence>